<feature type="compositionally biased region" description="Basic residues" evidence="4">
    <location>
        <begin position="104"/>
        <end position="114"/>
    </location>
</feature>
<evidence type="ECO:0000313" key="8">
    <source>
        <dbReference type="Proteomes" id="UP000245166"/>
    </source>
</evidence>
<keyword evidence="2" id="KW-0238">DNA-binding</keyword>
<evidence type="ECO:0000256" key="4">
    <source>
        <dbReference type="SAM" id="MobiDB-lite"/>
    </source>
</evidence>
<evidence type="ECO:0000313" key="7">
    <source>
        <dbReference type="EMBL" id="PWD50422.1"/>
    </source>
</evidence>
<evidence type="ECO:0000256" key="1">
    <source>
        <dbReference type="ARBA" id="ARBA00023015"/>
    </source>
</evidence>
<dbReference type="GO" id="GO:0045892">
    <property type="term" value="P:negative regulation of DNA-templated transcription"/>
    <property type="evidence" value="ECO:0007669"/>
    <property type="project" value="TreeGrafter"/>
</dbReference>
<feature type="region of interest" description="Disordered" evidence="4">
    <location>
        <begin position="1"/>
        <end position="135"/>
    </location>
</feature>
<protein>
    <recommendedName>
        <fullName evidence="9">Transcriptional regulator, IclR family</fullName>
    </recommendedName>
</protein>
<dbReference type="GO" id="GO:0003700">
    <property type="term" value="F:DNA-binding transcription factor activity"/>
    <property type="evidence" value="ECO:0007669"/>
    <property type="project" value="TreeGrafter"/>
</dbReference>
<feature type="compositionally biased region" description="Basic residues" evidence="4">
    <location>
        <begin position="69"/>
        <end position="84"/>
    </location>
</feature>
<comment type="caution">
    <text evidence="7">The sequence shown here is derived from an EMBL/GenBank/DDBJ whole genome shotgun (WGS) entry which is preliminary data.</text>
</comment>
<dbReference type="Gene3D" id="1.10.10.10">
    <property type="entry name" value="Winged helix-like DNA-binding domain superfamily/Winged helix DNA-binding domain"/>
    <property type="match status" value="1"/>
</dbReference>
<dbReference type="InterPro" id="IPR036390">
    <property type="entry name" value="WH_DNA-bd_sf"/>
</dbReference>
<dbReference type="PROSITE" id="PS51077">
    <property type="entry name" value="HTH_ICLR"/>
    <property type="match status" value="1"/>
</dbReference>
<organism evidence="7 8">
    <name type="scientific">Serinibacter arcticus</name>
    <dbReference type="NCBI Taxonomy" id="1655435"/>
    <lineage>
        <taxon>Bacteria</taxon>
        <taxon>Bacillati</taxon>
        <taxon>Actinomycetota</taxon>
        <taxon>Actinomycetes</taxon>
        <taxon>Micrococcales</taxon>
        <taxon>Beutenbergiaceae</taxon>
        <taxon>Serinibacter</taxon>
    </lineage>
</organism>
<dbReference type="PANTHER" id="PTHR30136:SF24">
    <property type="entry name" value="HTH-TYPE TRANSCRIPTIONAL REPRESSOR ALLR"/>
    <property type="match status" value="1"/>
</dbReference>
<gene>
    <name evidence="7" type="ORF">C8046_06950</name>
</gene>
<feature type="compositionally biased region" description="Basic and acidic residues" evidence="4">
    <location>
        <begin position="45"/>
        <end position="59"/>
    </location>
</feature>
<evidence type="ECO:0000256" key="2">
    <source>
        <dbReference type="ARBA" id="ARBA00023125"/>
    </source>
</evidence>
<evidence type="ECO:0000259" key="5">
    <source>
        <dbReference type="PROSITE" id="PS51077"/>
    </source>
</evidence>
<dbReference type="GO" id="GO:0003677">
    <property type="term" value="F:DNA binding"/>
    <property type="evidence" value="ECO:0007669"/>
    <property type="project" value="UniProtKB-KW"/>
</dbReference>
<name>A0A2U1ZU18_9MICO</name>
<dbReference type="Pfam" id="PF01614">
    <property type="entry name" value="IclR_C"/>
    <property type="match status" value="1"/>
</dbReference>
<dbReference type="InterPro" id="IPR014757">
    <property type="entry name" value="Tscrpt_reg_IclR_C"/>
</dbReference>
<proteinExistence type="predicted"/>
<keyword evidence="3" id="KW-0804">Transcription</keyword>
<feature type="domain" description="IclR-ED" evidence="6">
    <location>
        <begin position="205"/>
        <end position="383"/>
    </location>
</feature>
<dbReference type="SUPFAM" id="SSF46785">
    <property type="entry name" value="Winged helix' DNA-binding domain"/>
    <property type="match status" value="1"/>
</dbReference>
<dbReference type="Proteomes" id="UP000245166">
    <property type="component" value="Unassembled WGS sequence"/>
</dbReference>
<dbReference type="PROSITE" id="PS51078">
    <property type="entry name" value="ICLR_ED"/>
    <property type="match status" value="1"/>
</dbReference>
<feature type="domain" description="HTH iclR-type" evidence="5">
    <location>
        <begin position="148"/>
        <end position="207"/>
    </location>
</feature>
<dbReference type="InterPro" id="IPR036388">
    <property type="entry name" value="WH-like_DNA-bd_sf"/>
</dbReference>
<evidence type="ECO:0000259" key="6">
    <source>
        <dbReference type="PROSITE" id="PS51078"/>
    </source>
</evidence>
<dbReference type="InterPro" id="IPR050707">
    <property type="entry name" value="HTH_MetabolicPath_Reg"/>
</dbReference>
<dbReference type="SMART" id="SM00346">
    <property type="entry name" value="HTH_ICLR"/>
    <property type="match status" value="1"/>
</dbReference>
<dbReference type="EMBL" id="PYHR01000002">
    <property type="protein sequence ID" value="PWD50422.1"/>
    <property type="molecule type" value="Genomic_DNA"/>
</dbReference>
<reference evidence="7 8" key="1">
    <citation type="submission" date="2018-03" db="EMBL/GenBank/DDBJ databases">
        <title>Genome assembly of novel Miniimonas species PCH200.</title>
        <authorList>
            <person name="Thakur V."/>
            <person name="Kumar V."/>
            <person name="Singh D."/>
        </authorList>
    </citation>
    <scope>NUCLEOTIDE SEQUENCE [LARGE SCALE GENOMIC DNA]</scope>
    <source>
        <strain evidence="7 8">PCH200</strain>
    </source>
</reference>
<dbReference type="SUPFAM" id="SSF55781">
    <property type="entry name" value="GAF domain-like"/>
    <property type="match status" value="1"/>
</dbReference>
<evidence type="ECO:0008006" key="9">
    <source>
        <dbReference type="Google" id="ProtNLM"/>
    </source>
</evidence>
<dbReference type="Gene3D" id="3.30.450.40">
    <property type="match status" value="1"/>
</dbReference>
<dbReference type="Pfam" id="PF09339">
    <property type="entry name" value="HTH_IclR"/>
    <property type="match status" value="1"/>
</dbReference>
<sequence length="398" mass="42708">MARRSQGPEADLRQPLRRPRGRDDRRRHARPGAGPGPRRLHPRARGPDGRPRPPLRPREAQGLAGGGQGRRHRRLHPGPRRGHRRDAPALQRRLVALRRPAPGRPHHAHARARRARLEHDGGRHRRGRAGDGPVTVLGSRPAAVVGQLSSLQQGLRILAHIQSVGSVPVSDVARALDVPTSTVYRYVTTLVDSGYVIRVDGRVMPSELLAARTGASAHLVDLAAGVLRSLRRDTGLTALVTVRVHTVAVCLESAIAHPAHRIHLSRGRVHPLYAGASVGPLLAHAPAEVLQAVLVGPMRRFTAATPDAETIRRDLPLIRSRGYALSHGEITPGMGALGIGVLAGGDCVCALSLVGDAVSVTDLERLLPRLRSAREEMEGLLARPEAENAWGSGGGIYV</sequence>
<evidence type="ECO:0000256" key="3">
    <source>
        <dbReference type="ARBA" id="ARBA00023163"/>
    </source>
</evidence>
<dbReference type="InterPro" id="IPR029016">
    <property type="entry name" value="GAF-like_dom_sf"/>
</dbReference>
<dbReference type="AlphaFoldDB" id="A0A2U1ZU18"/>
<dbReference type="InterPro" id="IPR005471">
    <property type="entry name" value="Tscrpt_reg_IclR_N"/>
</dbReference>
<accession>A0A2U1ZU18</accession>
<keyword evidence="1" id="KW-0805">Transcription regulation</keyword>
<keyword evidence="8" id="KW-1185">Reference proteome</keyword>
<dbReference type="PANTHER" id="PTHR30136">
    <property type="entry name" value="HELIX-TURN-HELIX TRANSCRIPTIONAL REGULATOR, ICLR FAMILY"/>
    <property type="match status" value="1"/>
</dbReference>